<dbReference type="Proteomes" id="UP000179219">
    <property type="component" value="Unassembled WGS sequence"/>
</dbReference>
<evidence type="ECO:0000313" key="3">
    <source>
        <dbReference type="Proteomes" id="UP000179219"/>
    </source>
</evidence>
<keyword evidence="1" id="KW-0472">Membrane</keyword>
<protein>
    <submittedName>
        <fullName evidence="2">Uncharacterized protein</fullName>
    </submittedName>
</protein>
<accession>A0A1F7X0Q1</accession>
<organism evidence="2 3">
    <name type="scientific">Candidatus Woesebacteria bacterium RBG_13_34_9</name>
    <dbReference type="NCBI Taxonomy" id="1802477"/>
    <lineage>
        <taxon>Bacteria</taxon>
        <taxon>Candidatus Woeseibacteriota</taxon>
    </lineage>
</organism>
<keyword evidence="1" id="KW-0812">Transmembrane</keyword>
<sequence length="347" mass="39027">MASLTDISITSRRIVRYGIYIIILILIGRFVFNLGVGIYKKIVPPPKIPANCAFKKLPDISFPDKPKPENPNYTLELPEGSLPKLSETIEVYYMPTFQTDISKVDDAKKKAQKMGFNPDGKILVESIPNVYVFDKNNIPSKLTMNIITGIFSISYDIEKNPLIVRGAPLSSDQAISTVKSYLSTPDLLSDDIKDGNPTFQFLKTENNILVPAISLSEANAIKVNLFRKNYGKDGDIPSVTPDMPEGNIWFILGDKKEIVAGEYHYFPIDAEKQATYPVKTSEKAFEELKEGKAYFANLGENSSNIIIRRVYLSYYDAGQYTEYFQPVIVFQGDNDFYAYVPAILECQ</sequence>
<evidence type="ECO:0000313" key="2">
    <source>
        <dbReference type="EMBL" id="OGM08577.1"/>
    </source>
</evidence>
<reference evidence="2 3" key="1">
    <citation type="journal article" date="2016" name="Nat. Commun.">
        <title>Thousands of microbial genomes shed light on interconnected biogeochemical processes in an aquifer system.</title>
        <authorList>
            <person name="Anantharaman K."/>
            <person name="Brown C.T."/>
            <person name="Hug L.A."/>
            <person name="Sharon I."/>
            <person name="Castelle C.J."/>
            <person name="Probst A.J."/>
            <person name="Thomas B.C."/>
            <person name="Singh A."/>
            <person name="Wilkins M.J."/>
            <person name="Karaoz U."/>
            <person name="Brodie E.L."/>
            <person name="Williams K.H."/>
            <person name="Hubbard S.S."/>
            <person name="Banfield J.F."/>
        </authorList>
    </citation>
    <scope>NUCLEOTIDE SEQUENCE [LARGE SCALE GENOMIC DNA]</scope>
</reference>
<comment type="caution">
    <text evidence="2">The sequence shown here is derived from an EMBL/GenBank/DDBJ whole genome shotgun (WGS) entry which is preliminary data.</text>
</comment>
<proteinExistence type="predicted"/>
<feature type="transmembrane region" description="Helical" evidence="1">
    <location>
        <begin position="17"/>
        <end position="39"/>
    </location>
</feature>
<keyword evidence="1" id="KW-1133">Transmembrane helix</keyword>
<dbReference type="EMBL" id="MGFP01000045">
    <property type="protein sequence ID" value="OGM08577.1"/>
    <property type="molecule type" value="Genomic_DNA"/>
</dbReference>
<dbReference type="AlphaFoldDB" id="A0A1F7X0Q1"/>
<evidence type="ECO:0000256" key="1">
    <source>
        <dbReference type="SAM" id="Phobius"/>
    </source>
</evidence>
<gene>
    <name evidence="2" type="ORF">A2159_03565</name>
</gene>
<name>A0A1F7X0Q1_9BACT</name>